<dbReference type="Pfam" id="PF00084">
    <property type="entry name" value="Sushi"/>
    <property type="match status" value="3"/>
</dbReference>
<dbReference type="AlphaFoldDB" id="A0AAD9NUM2"/>
<feature type="disulfide bond" evidence="5">
    <location>
        <begin position="175"/>
        <end position="218"/>
    </location>
</feature>
<evidence type="ECO:0000256" key="1">
    <source>
        <dbReference type="ARBA" id="ARBA00022659"/>
    </source>
</evidence>
<keyword evidence="8" id="KW-1185">Reference proteome</keyword>
<evidence type="ECO:0000313" key="7">
    <source>
        <dbReference type="EMBL" id="KAK2182995.1"/>
    </source>
</evidence>
<feature type="domain" description="Sushi" evidence="6">
    <location>
        <begin position="48"/>
        <end position="112"/>
    </location>
</feature>
<evidence type="ECO:0000256" key="2">
    <source>
        <dbReference type="ARBA" id="ARBA00022737"/>
    </source>
</evidence>
<evidence type="ECO:0000259" key="6">
    <source>
        <dbReference type="PROSITE" id="PS50923"/>
    </source>
</evidence>
<dbReference type="Gene3D" id="2.10.70.10">
    <property type="entry name" value="Complement Module, domain 1"/>
    <property type="match status" value="4"/>
</dbReference>
<dbReference type="InterPro" id="IPR000436">
    <property type="entry name" value="Sushi_SCR_CCP_dom"/>
</dbReference>
<keyword evidence="1 5" id="KW-0768">Sushi</keyword>
<evidence type="ECO:0000256" key="4">
    <source>
        <dbReference type="ARBA" id="ARBA00023180"/>
    </source>
</evidence>
<dbReference type="EMBL" id="JAODUO010000328">
    <property type="protein sequence ID" value="KAK2182995.1"/>
    <property type="molecule type" value="Genomic_DNA"/>
</dbReference>
<gene>
    <name evidence="7" type="ORF">NP493_328g02002</name>
</gene>
<dbReference type="PANTHER" id="PTHR19325">
    <property type="entry name" value="COMPLEMENT COMPONENT-RELATED SUSHI DOMAIN-CONTAINING"/>
    <property type="match status" value="1"/>
</dbReference>
<dbReference type="CDD" id="cd00033">
    <property type="entry name" value="CCP"/>
    <property type="match status" value="2"/>
</dbReference>
<dbReference type="SMART" id="SM00032">
    <property type="entry name" value="CCP"/>
    <property type="match status" value="4"/>
</dbReference>
<organism evidence="7 8">
    <name type="scientific">Ridgeia piscesae</name>
    <name type="common">Tubeworm</name>
    <dbReference type="NCBI Taxonomy" id="27915"/>
    <lineage>
        <taxon>Eukaryota</taxon>
        <taxon>Metazoa</taxon>
        <taxon>Spiralia</taxon>
        <taxon>Lophotrochozoa</taxon>
        <taxon>Annelida</taxon>
        <taxon>Polychaeta</taxon>
        <taxon>Sedentaria</taxon>
        <taxon>Canalipalpata</taxon>
        <taxon>Sabellida</taxon>
        <taxon>Siboglinidae</taxon>
        <taxon>Ridgeia</taxon>
    </lineage>
</organism>
<proteinExistence type="predicted"/>
<reference evidence="7" key="1">
    <citation type="journal article" date="2023" name="Mol. Biol. Evol.">
        <title>Third-Generation Sequencing Reveals the Adaptive Role of the Epigenome in Three Deep-Sea Polychaetes.</title>
        <authorList>
            <person name="Perez M."/>
            <person name="Aroh O."/>
            <person name="Sun Y."/>
            <person name="Lan Y."/>
            <person name="Juniper S.K."/>
            <person name="Young C.R."/>
            <person name="Angers B."/>
            <person name="Qian P.Y."/>
        </authorList>
    </citation>
    <scope>NUCLEOTIDE SEQUENCE</scope>
    <source>
        <strain evidence="7">R07B-5</strain>
    </source>
</reference>
<dbReference type="InterPro" id="IPR050350">
    <property type="entry name" value="Compl-Cell_Adhes-Reg"/>
</dbReference>
<feature type="domain" description="Sushi" evidence="6">
    <location>
        <begin position="173"/>
        <end position="233"/>
    </location>
</feature>
<keyword evidence="2" id="KW-0677">Repeat</keyword>
<name>A0AAD9NUM2_RIDPI</name>
<keyword evidence="3 5" id="KW-1015">Disulfide bond</keyword>
<keyword evidence="4" id="KW-0325">Glycoprotein</keyword>
<dbReference type="PANTHER" id="PTHR19325:SF575">
    <property type="entry name" value="LOCOMOTION-RELATED PROTEIN HIKARU GENKI"/>
    <property type="match status" value="1"/>
</dbReference>
<dbReference type="Proteomes" id="UP001209878">
    <property type="component" value="Unassembled WGS sequence"/>
</dbReference>
<dbReference type="PROSITE" id="PS50923">
    <property type="entry name" value="SUSHI"/>
    <property type="match status" value="2"/>
</dbReference>
<evidence type="ECO:0000313" key="8">
    <source>
        <dbReference type="Proteomes" id="UP001209878"/>
    </source>
</evidence>
<evidence type="ECO:0000256" key="3">
    <source>
        <dbReference type="ARBA" id="ARBA00023157"/>
    </source>
</evidence>
<sequence>MPPPVKNADVTTTCVTRGCVADYRCYVGYEGQTQRSQCTVDGKWTSHTSCLTGTRCDNIKSGDGVVTHTTGDSYEDTMTMHCRRGYHRVTGSHLRKCGGGGAWSGTTLVCAETTCLTPAHKVSGADVISDKLTVGSKVTYRRRDHFRHVSGDLVRTCREDQLWTGEEPVFEEITCPAISVDDSTKAKVLTNGVVVGSRATYSCVRGHEITAGNATCECLVSGKWSCGPPTCTRE</sequence>
<accession>A0AAD9NUM2</accession>
<comment type="caution">
    <text evidence="5">Lacks conserved residue(s) required for the propagation of feature annotation.</text>
</comment>
<dbReference type="InterPro" id="IPR035976">
    <property type="entry name" value="Sushi/SCR/CCP_sf"/>
</dbReference>
<comment type="caution">
    <text evidence="7">The sequence shown here is derived from an EMBL/GenBank/DDBJ whole genome shotgun (WGS) entry which is preliminary data.</text>
</comment>
<dbReference type="SUPFAM" id="SSF57535">
    <property type="entry name" value="Complement control module/SCR domain"/>
    <property type="match status" value="4"/>
</dbReference>
<protein>
    <recommendedName>
        <fullName evidence="6">Sushi domain-containing protein</fullName>
    </recommendedName>
</protein>
<evidence type="ECO:0000256" key="5">
    <source>
        <dbReference type="PROSITE-ProRule" id="PRU00302"/>
    </source>
</evidence>